<feature type="region of interest" description="Disordered" evidence="1">
    <location>
        <begin position="216"/>
        <end position="255"/>
    </location>
</feature>
<reference evidence="3 4" key="1">
    <citation type="submission" date="2017-06" db="EMBL/GenBank/DDBJ databases">
        <title>A platform for efficient transgenesis in Macrostomum lignano, a flatworm model organism for stem cell research.</title>
        <authorList>
            <person name="Berezikov E."/>
        </authorList>
    </citation>
    <scope>NUCLEOTIDE SEQUENCE [LARGE SCALE GENOMIC DNA]</scope>
    <source>
        <strain evidence="3">DV1</strain>
        <tissue evidence="3">Whole organism</tissue>
    </source>
</reference>
<keyword evidence="2" id="KW-0472">Membrane</keyword>
<evidence type="ECO:0000313" key="4">
    <source>
        <dbReference type="Proteomes" id="UP000215902"/>
    </source>
</evidence>
<keyword evidence="2" id="KW-1133">Transmembrane helix</keyword>
<proteinExistence type="predicted"/>
<comment type="caution">
    <text evidence="3">The sequence shown here is derived from an EMBL/GenBank/DDBJ whole genome shotgun (WGS) entry which is preliminary data.</text>
</comment>
<keyword evidence="2" id="KW-0812">Transmembrane</keyword>
<feature type="region of interest" description="Disordered" evidence="1">
    <location>
        <begin position="100"/>
        <end position="140"/>
    </location>
</feature>
<protein>
    <submittedName>
        <fullName evidence="3">Uncharacterized protein</fullName>
    </submittedName>
</protein>
<keyword evidence="4" id="KW-1185">Reference proteome</keyword>
<feature type="compositionally biased region" description="Basic residues" evidence="1">
    <location>
        <begin position="105"/>
        <end position="114"/>
    </location>
</feature>
<organism evidence="3 4">
    <name type="scientific">Macrostomum lignano</name>
    <dbReference type="NCBI Taxonomy" id="282301"/>
    <lineage>
        <taxon>Eukaryota</taxon>
        <taxon>Metazoa</taxon>
        <taxon>Spiralia</taxon>
        <taxon>Lophotrochozoa</taxon>
        <taxon>Platyhelminthes</taxon>
        <taxon>Rhabditophora</taxon>
        <taxon>Macrostomorpha</taxon>
        <taxon>Macrostomida</taxon>
        <taxon>Macrostomidae</taxon>
        <taxon>Macrostomum</taxon>
    </lineage>
</organism>
<dbReference type="Proteomes" id="UP000215902">
    <property type="component" value="Unassembled WGS sequence"/>
</dbReference>
<gene>
    <name evidence="3" type="ORF">BOX15_Mlig013829g1</name>
</gene>
<feature type="transmembrane region" description="Helical" evidence="2">
    <location>
        <begin position="63"/>
        <end position="84"/>
    </location>
</feature>
<dbReference type="EMBL" id="NIVC01002322">
    <property type="protein sequence ID" value="PAA58883.1"/>
    <property type="molecule type" value="Genomic_DNA"/>
</dbReference>
<name>A0A267EBC9_9PLAT</name>
<evidence type="ECO:0000313" key="3">
    <source>
        <dbReference type="EMBL" id="PAA58883.1"/>
    </source>
</evidence>
<evidence type="ECO:0000256" key="2">
    <source>
        <dbReference type="SAM" id="Phobius"/>
    </source>
</evidence>
<sequence>MDTASSIENANRSSADTTLQPIIATTTDWRQVGGGNGNQENIQRGKFVDSVFGRLPDVTVSTIAIVAAVCGAIIGTLLIALICVCHRRRRLLVVAKATNNNNSRSHGRHRRRQSGHSSLVTGLPGSSSDSPCADAEDGADADGVADTTFATTVSGGAFSPRLAEMGALLPAASAGGRQPVKSTFGPPLTRTATVGNNGTAAATSAVSSASTLVKLRQKKQQQQQQQAKPGNQATTSAAASSEAGGHNDTTRGKFTYEIVV</sequence>
<feature type="compositionally biased region" description="Low complexity" evidence="1">
    <location>
        <begin position="233"/>
        <end position="243"/>
    </location>
</feature>
<evidence type="ECO:0000256" key="1">
    <source>
        <dbReference type="SAM" id="MobiDB-lite"/>
    </source>
</evidence>
<dbReference type="AlphaFoldDB" id="A0A267EBC9"/>
<accession>A0A267EBC9</accession>